<keyword evidence="2" id="KW-1185">Reference proteome</keyword>
<name>A0A8J8NS18_HALGN</name>
<gene>
    <name evidence="1" type="ORF">FGO68_gene2797</name>
</gene>
<dbReference type="EMBL" id="RRYP01009278">
    <property type="protein sequence ID" value="TNV79165.1"/>
    <property type="molecule type" value="Genomic_DNA"/>
</dbReference>
<evidence type="ECO:0000313" key="1">
    <source>
        <dbReference type="EMBL" id="TNV79165.1"/>
    </source>
</evidence>
<evidence type="ECO:0000313" key="2">
    <source>
        <dbReference type="Proteomes" id="UP000785679"/>
    </source>
</evidence>
<dbReference type="AlphaFoldDB" id="A0A8J8NS18"/>
<accession>A0A8J8NS18</accession>
<comment type="caution">
    <text evidence="1">The sequence shown here is derived from an EMBL/GenBank/DDBJ whole genome shotgun (WGS) entry which is preliminary data.</text>
</comment>
<dbReference type="Proteomes" id="UP000785679">
    <property type="component" value="Unassembled WGS sequence"/>
</dbReference>
<proteinExistence type="predicted"/>
<organism evidence="1 2">
    <name type="scientific">Halteria grandinella</name>
    <dbReference type="NCBI Taxonomy" id="5974"/>
    <lineage>
        <taxon>Eukaryota</taxon>
        <taxon>Sar</taxon>
        <taxon>Alveolata</taxon>
        <taxon>Ciliophora</taxon>
        <taxon>Intramacronucleata</taxon>
        <taxon>Spirotrichea</taxon>
        <taxon>Stichotrichia</taxon>
        <taxon>Sporadotrichida</taxon>
        <taxon>Halteriidae</taxon>
        <taxon>Halteria</taxon>
    </lineage>
</organism>
<protein>
    <submittedName>
        <fullName evidence="1">Uncharacterized protein</fullName>
    </submittedName>
</protein>
<sequence length="152" mass="17403">MNQRSDEPQRNNNQIQLLEVDVNIGNDLTQENAHSWKLITQIENCTLRDHETYFSFSMIYTFLHYADAGSSSLPPIQLEISKFCDDHPQLNISEMSTEDALEAFATLRGLIIYGFEQVVSKSGEKMVVLKIKLKEGGKRQLILKFMHGIKLI</sequence>
<reference evidence="1" key="1">
    <citation type="submission" date="2019-06" db="EMBL/GenBank/DDBJ databases">
        <authorList>
            <person name="Zheng W."/>
        </authorList>
    </citation>
    <scope>NUCLEOTIDE SEQUENCE</scope>
    <source>
        <strain evidence="1">QDHG01</strain>
    </source>
</reference>